<dbReference type="PANTHER" id="PTHR10996">
    <property type="entry name" value="2-HYDROXYACID DEHYDROGENASE-RELATED"/>
    <property type="match status" value="1"/>
</dbReference>
<keyword evidence="2" id="KW-0520">NAD</keyword>
<dbReference type="GO" id="GO:0016618">
    <property type="term" value="F:hydroxypyruvate reductase [NAD(P)H] activity"/>
    <property type="evidence" value="ECO:0007669"/>
    <property type="project" value="TreeGrafter"/>
</dbReference>
<dbReference type="OrthoDB" id="298012at2759"/>
<dbReference type="InterPro" id="IPR050223">
    <property type="entry name" value="D-isomer_2-hydroxyacid_DH"/>
</dbReference>
<dbReference type="SUPFAM" id="SSF52283">
    <property type="entry name" value="Formate/glycerate dehydrogenase catalytic domain-like"/>
    <property type="match status" value="1"/>
</dbReference>
<accession>A0A7H9B985</accession>
<dbReference type="EMBL" id="CP058610">
    <property type="protein sequence ID" value="QLG74302.1"/>
    <property type="molecule type" value="Genomic_DNA"/>
</dbReference>
<dbReference type="InterPro" id="IPR036291">
    <property type="entry name" value="NAD(P)-bd_dom_sf"/>
</dbReference>
<dbReference type="Pfam" id="PF02826">
    <property type="entry name" value="2-Hacid_dh_C"/>
    <property type="match status" value="1"/>
</dbReference>
<dbReference type="GO" id="GO:0005829">
    <property type="term" value="C:cytosol"/>
    <property type="evidence" value="ECO:0007669"/>
    <property type="project" value="TreeGrafter"/>
</dbReference>
<sequence>MGNPTIVFIAEPNKSSKILNSKAFNDSFNLIYYQLSSKEDFLNFLNEHANNNIQAIYGGYPQFTPIGGLTKSMIEDSRFPTKTLKCIAVCSRGYNGIDIDALNQADIQLYNYQDSKLDPPMKLDQVGNDVADCVLWHTLEGFRKFSKQQNQLLSDKDTLIARAQLANKQKSYAFGHEFVAINSTWMARSPRGEKCLILGLGSIGKQIGLKIQFGLGMQVHYSKRKESVEIKKSHHWNYHPLDKSLYEKLKMFKLIVVALPGTAETKDLINADFLTHCDGPNLVLINIGRGSIVNMHDVTMALQNGQLRHFGADVFANEPIVDDIFTEHDFFTSITPHTGSSTQEVFYQSCELALSKITSACLIPENTTPQ</sequence>
<gene>
    <name evidence="4" type="ORF">HG535_0G01860</name>
</gene>
<dbReference type="AlphaFoldDB" id="A0A7H9B985"/>
<protein>
    <recommendedName>
        <fullName evidence="3">D-isomer specific 2-hydroxyacid dehydrogenase NAD-binding domain-containing protein</fullName>
    </recommendedName>
</protein>
<evidence type="ECO:0000256" key="1">
    <source>
        <dbReference type="ARBA" id="ARBA00023002"/>
    </source>
</evidence>
<feature type="domain" description="D-isomer specific 2-hydroxyacid dehydrogenase NAD-binding" evidence="3">
    <location>
        <begin position="182"/>
        <end position="339"/>
    </location>
</feature>
<keyword evidence="1" id="KW-0560">Oxidoreductase</keyword>
<dbReference type="Proteomes" id="UP000509704">
    <property type="component" value="Chromosome 7"/>
</dbReference>
<dbReference type="Gene3D" id="3.40.50.720">
    <property type="entry name" value="NAD(P)-binding Rossmann-like Domain"/>
    <property type="match status" value="2"/>
</dbReference>
<organism evidence="4 5">
    <name type="scientific">Zygotorulaspora mrakii</name>
    <name type="common">Zygosaccharomyces mrakii</name>
    <dbReference type="NCBI Taxonomy" id="42260"/>
    <lineage>
        <taxon>Eukaryota</taxon>
        <taxon>Fungi</taxon>
        <taxon>Dikarya</taxon>
        <taxon>Ascomycota</taxon>
        <taxon>Saccharomycotina</taxon>
        <taxon>Saccharomycetes</taxon>
        <taxon>Saccharomycetales</taxon>
        <taxon>Saccharomycetaceae</taxon>
        <taxon>Zygotorulaspora</taxon>
    </lineage>
</organism>
<reference evidence="4 5" key="1">
    <citation type="submission" date="2020-07" db="EMBL/GenBank/DDBJ databases">
        <title>The yeast mating-type switching endonuclease HO is a domesticated member of an unorthodox homing genetic element family.</title>
        <authorList>
            <person name="Coughlan A.Y."/>
            <person name="Lombardi L."/>
            <person name="Braun-Galleani S."/>
            <person name="Martos A.R."/>
            <person name="Galeote V."/>
            <person name="Bigey F."/>
            <person name="Dequin S."/>
            <person name="Byrne K.P."/>
            <person name="Wolfe K.H."/>
        </authorList>
    </citation>
    <scope>NUCLEOTIDE SEQUENCE [LARGE SCALE GENOMIC DNA]</scope>
    <source>
        <strain evidence="4 5">NRRL Y-6702</strain>
    </source>
</reference>
<dbReference type="GO" id="GO:0030267">
    <property type="term" value="F:glyoxylate reductase (NADPH) activity"/>
    <property type="evidence" value="ECO:0007669"/>
    <property type="project" value="TreeGrafter"/>
</dbReference>
<dbReference type="PANTHER" id="PTHR10996:SF178">
    <property type="entry name" value="2-HYDROXYACID DEHYDROGENASE YGL185C-RELATED"/>
    <property type="match status" value="1"/>
</dbReference>
<evidence type="ECO:0000256" key="2">
    <source>
        <dbReference type="ARBA" id="ARBA00023027"/>
    </source>
</evidence>
<dbReference type="InterPro" id="IPR006140">
    <property type="entry name" value="D-isomer_DH_NAD-bd"/>
</dbReference>
<dbReference type="KEGG" id="zmk:HG535_0G01860"/>
<name>A0A7H9B985_ZYGMR</name>
<dbReference type="SUPFAM" id="SSF51735">
    <property type="entry name" value="NAD(P)-binding Rossmann-fold domains"/>
    <property type="match status" value="1"/>
</dbReference>
<dbReference type="GO" id="GO:0051287">
    <property type="term" value="F:NAD binding"/>
    <property type="evidence" value="ECO:0007669"/>
    <property type="project" value="InterPro"/>
</dbReference>
<keyword evidence="5" id="KW-1185">Reference proteome</keyword>
<evidence type="ECO:0000259" key="3">
    <source>
        <dbReference type="Pfam" id="PF02826"/>
    </source>
</evidence>
<dbReference type="RefSeq" id="XP_037146027.1">
    <property type="nucleotide sequence ID" value="XM_037290132.1"/>
</dbReference>
<evidence type="ECO:0000313" key="5">
    <source>
        <dbReference type="Proteomes" id="UP000509704"/>
    </source>
</evidence>
<proteinExistence type="predicted"/>
<dbReference type="GeneID" id="59238085"/>
<evidence type="ECO:0000313" key="4">
    <source>
        <dbReference type="EMBL" id="QLG74302.1"/>
    </source>
</evidence>